<proteinExistence type="predicted"/>
<dbReference type="Gene3D" id="2.60.40.10">
    <property type="entry name" value="Immunoglobulins"/>
    <property type="match status" value="1"/>
</dbReference>
<keyword evidence="2 9" id="KW-0418">Kinase</keyword>
<reference evidence="9 10" key="1">
    <citation type="submission" date="2018-03" db="EMBL/GenBank/DDBJ databases">
        <title>Massilia armeniaca sp. nov., isolated from desert soil.</title>
        <authorList>
            <person name="Huang H."/>
            <person name="Ren M."/>
        </authorList>
    </citation>
    <scope>NUCLEOTIDE SEQUENCE [LARGE SCALE GENOMIC DNA]</scope>
    <source>
        <strain evidence="9 10">ZMN-3</strain>
    </source>
</reference>
<dbReference type="InterPro" id="IPR011123">
    <property type="entry name" value="Y_Y_Y"/>
</dbReference>
<dbReference type="InterPro" id="IPR015943">
    <property type="entry name" value="WD40/YVTN_repeat-like_dom_sf"/>
</dbReference>
<keyword evidence="1" id="KW-0808">Transferase</keyword>
<organism evidence="9 10">
    <name type="scientific">Pseudoduganella armeniaca</name>
    <dbReference type="NCBI Taxonomy" id="2072590"/>
    <lineage>
        <taxon>Bacteria</taxon>
        <taxon>Pseudomonadati</taxon>
        <taxon>Pseudomonadota</taxon>
        <taxon>Betaproteobacteria</taxon>
        <taxon>Burkholderiales</taxon>
        <taxon>Oxalobacteraceae</taxon>
        <taxon>Telluria group</taxon>
        <taxon>Pseudoduganella</taxon>
    </lineage>
</organism>
<dbReference type="Gene3D" id="2.130.10.10">
    <property type="entry name" value="YVTN repeat-like/Quinoprotein amine dehydrogenase"/>
    <property type="match status" value="3"/>
</dbReference>
<evidence type="ECO:0000259" key="6">
    <source>
        <dbReference type="Pfam" id="PF02518"/>
    </source>
</evidence>
<dbReference type="PANTHER" id="PTHR24421">
    <property type="entry name" value="NITRATE/NITRITE SENSOR PROTEIN NARX-RELATED"/>
    <property type="match status" value="1"/>
</dbReference>
<keyword evidence="3" id="KW-0902">Two-component regulatory system</keyword>
<feature type="compositionally biased region" description="Basic and acidic residues" evidence="4">
    <location>
        <begin position="983"/>
        <end position="998"/>
    </location>
</feature>
<dbReference type="SUPFAM" id="SSF55874">
    <property type="entry name" value="ATPase domain of HSP90 chaperone/DNA topoisomerase II/histidine kinase"/>
    <property type="match status" value="1"/>
</dbReference>
<dbReference type="Gene3D" id="3.30.565.10">
    <property type="entry name" value="Histidine kinase-like ATPase, C-terminal domain"/>
    <property type="match status" value="1"/>
</dbReference>
<dbReference type="GO" id="GO:0046983">
    <property type="term" value="F:protein dimerization activity"/>
    <property type="evidence" value="ECO:0007669"/>
    <property type="project" value="InterPro"/>
</dbReference>
<evidence type="ECO:0000259" key="7">
    <source>
        <dbReference type="Pfam" id="PF07495"/>
    </source>
</evidence>
<evidence type="ECO:0000256" key="3">
    <source>
        <dbReference type="ARBA" id="ARBA00023012"/>
    </source>
</evidence>
<dbReference type="OrthoDB" id="5384984at2"/>
<dbReference type="InterPro" id="IPR011712">
    <property type="entry name" value="Sig_transdc_His_kin_sub3_dim/P"/>
</dbReference>
<evidence type="ECO:0000259" key="8">
    <source>
        <dbReference type="Pfam" id="PF07730"/>
    </source>
</evidence>
<keyword evidence="5" id="KW-0812">Transmembrane</keyword>
<dbReference type="CDD" id="cd16917">
    <property type="entry name" value="HATPase_UhpB-NarQ-NarX-like"/>
    <property type="match status" value="1"/>
</dbReference>
<dbReference type="SUPFAM" id="SSF63829">
    <property type="entry name" value="Calcium-dependent phosphotriesterase"/>
    <property type="match status" value="2"/>
</dbReference>
<dbReference type="GO" id="GO:0000155">
    <property type="term" value="F:phosphorelay sensor kinase activity"/>
    <property type="evidence" value="ECO:0007669"/>
    <property type="project" value="InterPro"/>
</dbReference>
<feature type="transmembrane region" description="Helical" evidence="5">
    <location>
        <begin position="722"/>
        <end position="741"/>
    </location>
</feature>
<feature type="region of interest" description="Disordered" evidence="4">
    <location>
        <begin position="975"/>
        <end position="998"/>
    </location>
</feature>
<evidence type="ECO:0000313" key="10">
    <source>
        <dbReference type="Proteomes" id="UP000240505"/>
    </source>
</evidence>
<dbReference type="InterPro" id="IPR050482">
    <property type="entry name" value="Sensor_HK_TwoCompSys"/>
</dbReference>
<evidence type="ECO:0000256" key="1">
    <source>
        <dbReference type="ARBA" id="ARBA00022679"/>
    </source>
</evidence>
<keyword evidence="10" id="KW-1185">Reference proteome</keyword>
<gene>
    <name evidence="9" type="ORF">C9I28_17890</name>
</gene>
<evidence type="ECO:0000256" key="2">
    <source>
        <dbReference type="ARBA" id="ARBA00022777"/>
    </source>
</evidence>
<evidence type="ECO:0000256" key="5">
    <source>
        <dbReference type="SAM" id="Phobius"/>
    </source>
</evidence>
<protein>
    <submittedName>
        <fullName evidence="9">Histidine kinase</fullName>
    </submittedName>
</protein>
<dbReference type="Pfam" id="PF02518">
    <property type="entry name" value="HATPase_c"/>
    <property type="match status" value="1"/>
</dbReference>
<sequence>MAVLLPARAAAGPPADYTHTAWGSLQGAPVDVLKFAQGPDGWLWITTATGLYRYDGVRFERSDSVHGQRLYSTNVLGLLAARDGALWVGYRLGGVTVLRPDGARTYMEADGLPGGAVFHIAEGPDGTVWVAARDGVARLRPGHERFEPQGAAVGLPARRMFQILFARDGTQWVAAQGGAFFRRPGAVRFTQAWPRTTLMAMAEGPDDTIWASDDKGRYYRLHTTEPAQAPRPEYTASGMHFDRAGQMWLLQPDAVERVGAPPAQRLTLQNGLSGALPQTFFQDREGSIWIGTSAGLDRLRPNRLRALATPRHFDHPGMIAGPDGTVWVGDYAGHVAAYTADGNARPLLRSGFAAAHRAPDGTYWIGDDQALHRRTADGAWQTIASPEGLRGLDPQALLQADDGALWASFSGGGLFRLQGGRWTRDGGLAGFPAALAMVMARGADGTVWMGHARNQVSLVGRDGRVRRLDARHGLRLGTVLALTPDGATMWAGGEAGTALYRDGRFLALHGGGGETFRGVSGIVRLAGGDLWLHGADGIYRIGADALARWMRDPAQPVAFERFGALDGLRGHASQLRPLPSLVLAPDGQLWFATGSAIALLDPARIPRNPLPPPVLIRELTAAGRHYPLAGPAVTLAQGADTLQIGFTALSLAMPERVRLRYRLEGVDHGWQEAVGRREAFYTNLAPGTYRFHVIAANEDGLWNDAGAVLDIRIPPTFVQTPWFVVLLALGGAALLFAAYALRMRHVTRRLAERMQERMHERLAERSRIARSLHDTLLQAVQGLIMSFHAHVRQLPPGTRERERLDLALDRADRLLVEGRDQIMDLRASAPPPDLAEALREFAAGLAEPGAHAFEMTVTGLRQPLRPQVSEEIQAIAREALCNAARYAQAERIVLEVDYGSAAFTLRVRDDGRGLDAAVAQAGGRPGHWGLVGMRERAAAIGASLRMASGPGQGTALEVTLPAALAYGIEEHGRAAQPASWGTEQHHASAHEWDQSQRG</sequence>
<name>A0A2R4CCG2_9BURK</name>
<dbReference type="Pfam" id="PF07730">
    <property type="entry name" value="HisKA_3"/>
    <property type="match status" value="1"/>
</dbReference>
<evidence type="ECO:0000256" key="4">
    <source>
        <dbReference type="SAM" id="MobiDB-lite"/>
    </source>
</evidence>
<keyword evidence="5" id="KW-1133">Transmembrane helix</keyword>
<accession>A0A2R4CCG2</accession>
<dbReference type="InterPro" id="IPR013783">
    <property type="entry name" value="Ig-like_fold"/>
</dbReference>
<dbReference type="GO" id="GO:0016020">
    <property type="term" value="C:membrane"/>
    <property type="evidence" value="ECO:0007669"/>
    <property type="project" value="InterPro"/>
</dbReference>
<dbReference type="KEGG" id="masz:C9I28_17890"/>
<dbReference type="PANTHER" id="PTHR24421:SF62">
    <property type="entry name" value="SENSORY TRANSDUCTION HISTIDINE KINASE"/>
    <property type="match status" value="1"/>
</dbReference>
<feature type="domain" description="Histidine kinase/HSP90-like ATPase" evidence="6">
    <location>
        <begin position="869"/>
        <end position="962"/>
    </location>
</feature>
<dbReference type="EMBL" id="CP028324">
    <property type="protein sequence ID" value="AVR97306.1"/>
    <property type="molecule type" value="Genomic_DNA"/>
</dbReference>
<dbReference type="Proteomes" id="UP000240505">
    <property type="component" value="Chromosome"/>
</dbReference>
<dbReference type="AlphaFoldDB" id="A0A2R4CCG2"/>
<feature type="domain" description="Signal transduction histidine kinase subgroup 3 dimerisation and phosphoacceptor" evidence="8">
    <location>
        <begin position="764"/>
        <end position="828"/>
    </location>
</feature>
<dbReference type="InterPro" id="IPR036890">
    <property type="entry name" value="HATPase_C_sf"/>
</dbReference>
<dbReference type="Pfam" id="PF07495">
    <property type="entry name" value="Y_Y_Y"/>
    <property type="match status" value="1"/>
</dbReference>
<keyword evidence="5" id="KW-0472">Membrane</keyword>
<evidence type="ECO:0000313" key="9">
    <source>
        <dbReference type="EMBL" id="AVR97306.1"/>
    </source>
</evidence>
<feature type="domain" description="Two component regulator three Y" evidence="7">
    <location>
        <begin position="653"/>
        <end position="713"/>
    </location>
</feature>
<dbReference type="InterPro" id="IPR003594">
    <property type="entry name" value="HATPase_dom"/>
</dbReference>